<dbReference type="RefSeq" id="XP_014145536.1">
    <property type="nucleotide sequence ID" value="XM_014290061.1"/>
</dbReference>
<proteinExistence type="predicted"/>
<feature type="non-terminal residue" evidence="2">
    <location>
        <position position="51"/>
    </location>
</feature>
<evidence type="ECO:0000313" key="3">
    <source>
        <dbReference type="Proteomes" id="UP000054560"/>
    </source>
</evidence>
<feature type="domain" description="DNA topoisomerase I DNA binding eukaryotic-type" evidence="1">
    <location>
        <begin position="2"/>
        <end position="50"/>
    </location>
</feature>
<organism evidence="2 3">
    <name type="scientific">Sphaeroforma arctica JP610</name>
    <dbReference type="NCBI Taxonomy" id="667725"/>
    <lineage>
        <taxon>Eukaryota</taxon>
        <taxon>Ichthyosporea</taxon>
        <taxon>Ichthyophonida</taxon>
        <taxon>Sphaeroforma</taxon>
    </lineage>
</organism>
<dbReference type="GO" id="GO:0005694">
    <property type="term" value="C:chromosome"/>
    <property type="evidence" value="ECO:0007669"/>
    <property type="project" value="InterPro"/>
</dbReference>
<feature type="non-terminal residue" evidence="2">
    <location>
        <position position="1"/>
    </location>
</feature>
<dbReference type="Pfam" id="PF02919">
    <property type="entry name" value="Topoisom_I_N"/>
    <property type="match status" value="1"/>
</dbReference>
<reference evidence="2 3" key="1">
    <citation type="submission" date="2011-02" db="EMBL/GenBank/DDBJ databases">
        <title>The Genome Sequence of Sphaeroforma arctica JP610.</title>
        <authorList>
            <consortium name="The Broad Institute Genome Sequencing Platform"/>
            <person name="Russ C."/>
            <person name="Cuomo C."/>
            <person name="Young S.K."/>
            <person name="Zeng Q."/>
            <person name="Gargeya S."/>
            <person name="Alvarado L."/>
            <person name="Berlin A."/>
            <person name="Chapman S.B."/>
            <person name="Chen Z."/>
            <person name="Freedman E."/>
            <person name="Gellesch M."/>
            <person name="Goldberg J."/>
            <person name="Griggs A."/>
            <person name="Gujja S."/>
            <person name="Heilman E."/>
            <person name="Heiman D."/>
            <person name="Howarth C."/>
            <person name="Mehta T."/>
            <person name="Neiman D."/>
            <person name="Pearson M."/>
            <person name="Roberts A."/>
            <person name="Saif S."/>
            <person name="Shea T."/>
            <person name="Shenoy N."/>
            <person name="Sisk P."/>
            <person name="Stolte C."/>
            <person name="Sykes S."/>
            <person name="White J."/>
            <person name="Yandava C."/>
            <person name="Burger G."/>
            <person name="Gray M.W."/>
            <person name="Holland P.W.H."/>
            <person name="King N."/>
            <person name="Lang F.B.F."/>
            <person name="Roger A.J."/>
            <person name="Ruiz-Trillo I."/>
            <person name="Haas B."/>
            <person name="Nusbaum C."/>
            <person name="Birren B."/>
        </authorList>
    </citation>
    <scope>NUCLEOTIDE SEQUENCE [LARGE SCALE GENOMIC DNA]</scope>
    <source>
        <strain evidence="2 3">JP610</strain>
    </source>
</reference>
<dbReference type="EMBL" id="KQ248415">
    <property type="protein sequence ID" value="KNC71634.1"/>
    <property type="molecule type" value="Genomic_DNA"/>
</dbReference>
<dbReference type="GO" id="GO:0007059">
    <property type="term" value="P:chromosome segregation"/>
    <property type="evidence" value="ECO:0007669"/>
    <property type="project" value="TreeGrafter"/>
</dbReference>
<evidence type="ECO:0000259" key="1">
    <source>
        <dbReference type="Pfam" id="PF02919"/>
    </source>
</evidence>
<dbReference type="PANTHER" id="PTHR10290:SF3">
    <property type="entry name" value="DNA TOPOISOMERASE 1"/>
    <property type="match status" value="1"/>
</dbReference>
<dbReference type="GO" id="GO:0005730">
    <property type="term" value="C:nucleolus"/>
    <property type="evidence" value="ECO:0007669"/>
    <property type="project" value="TreeGrafter"/>
</dbReference>
<sequence length="51" mass="5718">QVWKTLEHNCPVLAPLYTPLPKNVKLIYDGETIDLSLPSEEVAGFYAAMIK</sequence>
<dbReference type="GO" id="GO:0006260">
    <property type="term" value="P:DNA replication"/>
    <property type="evidence" value="ECO:0007669"/>
    <property type="project" value="TreeGrafter"/>
</dbReference>
<protein>
    <submittedName>
        <fullName evidence="2">Eukaryotic DNA topoisomerase I, DNA binding</fullName>
    </submittedName>
</protein>
<dbReference type="Gene3D" id="1.10.10.41">
    <property type="entry name" value="Yeast DNA topoisomerase - domain 1"/>
    <property type="match status" value="1"/>
</dbReference>
<dbReference type="InterPro" id="IPR013034">
    <property type="entry name" value="DNA_topo_DNA_db_N_dom1"/>
</dbReference>
<keyword evidence="3" id="KW-1185">Reference proteome</keyword>
<dbReference type="STRING" id="667725.A0A0L0F4X0"/>
<dbReference type="OrthoDB" id="47179at2759"/>
<dbReference type="eggNOG" id="KOG0981">
    <property type="taxonomic scope" value="Eukaryota"/>
</dbReference>
<gene>
    <name evidence="2" type="ORF">SARC_15827</name>
</gene>
<name>A0A0L0F4X0_9EUKA</name>
<dbReference type="InterPro" id="IPR051062">
    <property type="entry name" value="Topoisomerase_IB"/>
</dbReference>
<evidence type="ECO:0000313" key="2">
    <source>
        <dbReference type="EMBL" id="KNC71634.1"/>
    </source>
</evidence>
<dbReference type="GeneID" id="25916331"/>
<dbReference type="GO" id="GO:0003677">
    <property type="term" value="F:DNA binding"/>
    <property type="evidence" value="ECO:0007669"/>
    <property type="project" value="InterPro"/>
</dbReference>
<dbReference type="PANTHER" id="PTHR10290">
    <property type="entry name" value="DNA TOPOISOMERASE I"/>
    <property type="match status" value="1"/>
</dbReference>
<dbReference type="InterPro" id="IPR036202">
    <property type="entry name" value="TopoI_DNA-bd_euk_N_sf"/>
</dbReference>
<dbReference type="AlphaFoldDB" id="A0A0L0F4X0"/>
<dbReference type="SUPFAM" id="SSF56741">
    <property type="entry name" value="Eukaryotic DNA topoisomerase I, N-terminal DNA-binding fragment"/>
    <property type="match status" value="1"/>
</dbReference>
<dbReference type="InterPro" id="IPR008336">
    <property type="entry name" value="TopoI_DNA-bd_euk"/>
</dbReference>
<dbReference type="GO" id="GO:0003917">
    <property type="term" value="F:DNA topoisomerase type I (single strand cut, ATP-independent) activity"/>
    <property type="evidence" value="ECO:0007669"/>
    <property type="project" value="InterPro"/>
</dbReference>
<dbReference type="Proteomes" id="UP000054560">
    <property type="component" value="Unassembled WGS sequence"/>
</dbReference>
<keyword evidence="2" id="KW-0413">Isomerase</keyword>
<accession>A0A0L0F4X0</accession>
<dbReference type="GO" id="GO:0006265">
    <property type="term" value="P:DNA topological change"/>
    <property type="evidence" value="ECO:0007669"/>
    <property type="project" value="InterPro"/>
</dbReference>